<dbReference type="Pfam" id="PF00581">
    <property type="entry name" value="Rhodanese"/>
    <property type="match status" value="1"/>
</dbReference>
<dbReference type="CDD" id="cd00158">
    <property type="entry name" value="RHOD"/>
    <property type="match status" value="1"/>
</dbReference>
<feature type="domain" description="Rhodanese" evidence="1">
    <location>
        <begin position="22"/>
        <end position="112"/>
    </location>
</feature>
<evidence type="ECO:0000259" key="1">
    <source>
        <dbReference type="PROSITE" id="PS50206"/>
    </source>
</evidence>
<gene>
    <name evidence="2" type="ORF">AQPW35_46860</name>
</gene>
<name>A0A480B0U5_9BURK</name>
<dbReference type="RefSeq" id="WP_137735309.1">
    <property type="nucleotide sequence ID" value="NZ_BJCL01000018.1"/>
</dbReference>
<sequence length="172" mass="17773">MNARVDLPAAREVCPTTTRRLLAEGALLVDVRERAEVARMAFDVPALVQMPLSEFERRFDELPRDRPLVLACESGPRSLKSTYFLMYQGFTDVANMDGGLAKWARKGFPVTGNAAPAGAAAAACCGPSATKATSSGCCDGTSTPSASAGCCEAAPASSNCCSPASPKGGSCC</sequence>
<proteinExistence type="predicted"/>
<dbReference type="Gene3D" id="3.40.250.10">
    <property type="entry name" value="Rhodanese-like domain"/>
    <property type="match status" value="1"/>
</dbReference>
<organism evidence="2 3">
    <name type="scientific">Pseudaquabacterium pictum</name>
    <dbReference type="NCBI Taxonomy" id="2315236"/>
    <lineage>
        <taxon>Bacteria</taxon>
        <taxon>Pseudomonadati</taxon>
        <taxon>Pseudomonadota</taxon>
        <taxon>Betaproteobacteria</taxon>
        <taxon>Burkholderiales</taxon>
        <taxon>Sphaerotilaceae</taxon>
        <taxon>Pseudaquabacterium</taxon>
    </lineage>
</organism>
<dbReference type="PANTHER" id="PTHR43031:SF1">
    <property type="entry name" value="PYRIDINE NUCLEOTIDE-DISULPHIDE OXIDOREDUCTASE"/>
    <property type="match status" value="1"/>
</dbReference>
<dbReference type="InterPro" id="IPR050229">
    <property type="entry name" value="GlpE_sulfurtransferase"/>
</dbReference>
<accession>A0A480B0U5</accession>
<dbReference type="OrthoDB" id="9814704at2"/>
<dbReference type="SUPFAM" id="SSF52821">
    <property type="entry name" value="Rhodanese/Cell cycle control phosphatase"/>
    <property type="match status" value="1"/>
</dbReference>
<dbReference type="PROSITE" id="PS50206">
    <property type="entry name" value="RHODANESE_3"/>
    <property type="match status" value="1"/>
</dbReference>
<dbReference type="EMBL" id="BJCL01000018">
    <property type="protein sequence ID" value="GCL65605.1"/>
    <property type="molecule type" value="Genomic_DNA"/>
</dbReference>
<dbReference type="Proteomes" id="UP000301751">
    <property type="component" value="Unassembled WGS sequence"/>
</dbReference>
<protein>
    <recommendedName>
        <fullName evidence="1">Rhodanese domain-containing protein</fullName>
    </recommendedName>
</protein>
<reference evidence="3" key="1">
    <citation type="submission" date="2019-03" db="EMBL/GenBank/DDBJ databases">
        <title>Aquabacterium pictum sp.nov., the first bacteriochlorophyll a-containing freshwater bacterium in the genus Aquabacterium of the class Betaproteobacteria.</title>
        <authorList>
            <person name="Hirose S."/>
            <person name="Tank M."/>
            <person name="Hara E."/>
            <person name="Tamaki H."/>
            <person name="Takaichi S."/>
            <person name="Haruta S."/>
            <person name="Hanada S."/>
        </authorList>
    </citation>
    <scope>NUCLEOTIDE SEQUENCE [LARGE SCALE GENOMIC DNA]</scope>
    <source>
        <strain evidence="3">W35</strain>
    </source>
</reference>
<comment type="caution">
    <text evidence="2">The sequence shown here is derived from an EMBL/GenBank/DDBJ whole genome shotgun (WGS) entry which is preliminary data.</text>
</comment>
<dbReference type="PANTHER" id="PTHR43031">
    <property type="entry name" value="FAD-DEPENDENT OXIDOREDUCTASE"/>
    <property type="match status" value="1"/>
</dbReference>
<evidence type="ECO:0000313" key="3">
    <source>
        <dbReference type="Proteomes" id="UP000301751"/>
    </source>
</evidence>
<evidence type="ECO:0000313" key="2">
    <source>
        <dbReference type="EMBL" id="GCL65605.1"/>
    </source>
</evidence>
<dbReference type="AlphaFoldDB" id="A0A480B0U5"/>
<dbReference type="InterPro" id="IPR036873">
    <property type="entry name" value="Rhodanese-like_dom_sf"/>
</dbReference>
<dbReference type="SMART" id="SM00450">
    <property type="entry name" value="RHOD"/>
    <property type="match status" value="1"/>
</dbReference>
<keyword evidence="3" id="KW-1185">Reference proteome</keyword>
<dbReference type="InterPro" id="IPR001763">
    <property type="entry name" value="Rhodanese-like_dom"/>
</dbReference>